<dbReference type="EMBL" id="JAVRJZ010000012">
    <property type="protein sequence ID" value="KAK2715442.1"/>
    <property type="molecule type" value="Genomic_DNA"/>
</dbReference>
<organism evidence="1 2">
    <name type="scientific">Artemia franciscana</name>
    <name type="common">Brine shrimp</name>
    <name type="synonym">Artemia sanfranciscana</name>
    <dbReference type="NCBI Taxonomy" id="6661"/>
    <lineage>
        <taxon>Eukaryota</taxon>
        <taxon>Metazoa</taxon>
        <taxon>Ecdysozoa</taxon>
        <taxon>Arthropoda</taxon>
        <taxon>Crustacea</taxon>
        <taxon>Branchiopoda</taxon>
        <taxon>Anostraca</taxon>
        <taxon>Artemiidae</taxon>
        <taxon>Artemia</taxon>
    </lineage>
</organism>
<proteinExistence type="predicted"/>
<gene>
    <name evidence="1" type="ORF">QYM36_010155</name>
</gene>
<dbReference type="AlphaFoldDB" id="A0AA88I4Y8"/>
<reference evidence="1" key="1">
    <citation type="submission" date="2023-07" db="EMBL/GenBank/DDBJ databases">
        <title>Chromosome-level genome assembly of Artemia franciscana.</title>
        <authorList>
            <person name="Jo E."/>
        </authorList>
    </citation>
    <scope>NUCLEOTIDE SEQUENCE</scope>
    <source>
        <tissue evidence="1">Whole body</tissue>
    </source>
</reference>
<evidence type="ECO:0000313" key="2">
    <source>
        <dbReference type="Proteomes" id="UP001187531"/>
    </source>
</evidence>
<dbReference type="Proteomes" id="UP001187531">
    <property type="component" value="Unassembled WGS sequence"/>
</dbReference>
<evidence type="ECO:0000313" key="1">
    <source>
        <dbReference type="EMBL" id="KAK2715442.1"/>
    </source>
</evidence>
<accession>A0AA88I4Y8</accession>
<name>A0AA88I4Y8_ARTSF</name>
<comment type="caution">
    <text evidence="1">The sequence shown here is derived from an EMBL/GenBank/DDBJ whole genome shotgun (WGS) entry which is preliminary data.</text>
</comment>
<keyword evidence="2" id="KW-1185">Reference proteome</keyword>
<feature type="non-terminal residue" evidence="1">
    <location>
        <position position="1"/>
    </location>
</feature>
<sequence>MKSLIEDDIEDQAGQHVIKDASNEEMNLQLIEDFLQSGQRSPIDEEILALSQSNCFGRLEEKKSRM</sequence>
<protein>
    <submittedName>
        <fullName evidence="1">Uncharacterized protein</fullName>
    </submittedName>
</protein>